<comment type="cofactor">
    <cofactor evidence="1">
        <name>Fe cation</name>
        <dbReference type="ChEBI" id="CHEBI:24875"/>
    </cofactor>
</comment>
<dbReference type="PANTHER" id="PTHR43756">
    <property type="entry name" value="CHOLINE MONOOXYGENASE, CHLOROPLASTIC"/>
    <property type="match status" value="1"/>
</dbReference>
<keyword evidence="5" id="KW-0408">Iron</keyword>
<keyword evidence="8" id="KW-0223">Dioxygenase</keyword>
<evidence type="ECO:0000256" key="3">
    <source>
        <dbReference type="ARBA" id="ARBA00022723"/>
    </source>
</evidence>
<comment type="caution">
    <text evidence="8">The sequence shown here is derived from an EMBL/GenBank/DDBJ whole genome shotgun (WGS) entry which is preliminary data.</text>
</comment>
<dbReference type="GO" id="GO:0051537">
    <property type="term" value="F:2 iron, 2 sulfur cluster binding"/>
    <property type="evidence" value="ECO:0007669"/>
    <property type="project" value="UniProtKB-KW"/>
</dbReference>
<keyword evidence="2" id="KW-0001">2Fe-2S</keyword>
<proteinExistence type="predicted"/>
<organism evidence="8 9">
    <name type="scientific">Halioxenophilus aromaticivorans</name>
    <dbReference type="NCBI Taxonomy" id="1306992"/>
    <lineage>
        <taxon>Bacteria</taxon>
        <taxon>Pseudomonadati</taxon>
        <taxon>Pseudomonadota</taxon>
        <taxon>Gammaproteobacteria</taxon>
        <taxon>Alteromonadales</taxon>
        <taxon>Alteromonadaceae</taxon>
        <taxon>Halioxenophilus</taxon>
    </lineage>
</organism>
<gene>
    <name evidence="8" type="ORF">GCM10025791_06230</name>
</gene>
<evidence type="ECO:0000256" key="2">
    <source>
        <dbReference type="ARBA" id="ARBA00022714"/>
    </source>
</evidence>
<feature type="domain" description="Rieske" evidence="7">
    <location>
        <begin position="46"/>
        <end position="157"/>
    </location>
</feature>
<evidence type="ECO:0000259" key="7">
    <source>
        <dbReference type="PROSITE" id="PS51296"/>
    </source>
</evidence>
<evidence type="ECO:0000313" key="8">
    <source>
        <dbReference type="EMBL" id="GAA4932450.1"/>
    </source>
</evidence>
<evidence type="ECO:0000256" key="6">
    <source>
        <dbReference type="ARBA" id="ARBA00023014"/>
    </source>
</evidence>
<dbReference type="Proteomes" id="UP001409585">
    <property type="component" value="Unassembled WGS sequence"/>
</dbReference>
<dbReference type="RefSeq" id="WP_345416890.1">
    <property type="nucleotide sequence ID" value="NZ_AP031496.1"/>
</dbReference>
<name>A0AAV3TY24_9ALTE</name>
<dbReference type="CDD" id="cd03469">
    <property type="entry name" value="Rieske_RO_Alpha_N"/>
    <property type="match status" value="1"/>
</dbReference>
<keyword evidence="4" id="KW-0560">Oxidoreductase</keyword>
<dbReference type="EMBL" id="BAABLX010000004">
    <property type="protein sequence ID" value="GAA4932450.1"/>
    <property type="molecule type" value="Genomic_DNA"/>
</dbReference>
<evidence type="ECO:0000256" key="5">
    <source>
        <dbReference type="ARBA" id="ARBA00023004"/>
    </source>
</evidence>
<accession>A0AAV3TY24</accession>
<keyword evidence="3" id="KW-0479">Metal-binding</keyword>
<evidence type="ECO:0000256" key="4">
    <source>
        <dbReference type="ARBA" id="ARBA00023002"/>
    </source>
</evidence>
<evidence type="ECO:0000313" key="9">
    <source>
        <dbReference type="Proteomes" id="UP001409585"/>
    </source>
</evidence>
<keyword evidence="6" id="KW-0411">Iron-sulfur</keyword>
<dbReference type="InterPro" id="IPR017941">
    <property type="entry name" value="Rieske_2Fe-2S"/>
</dbReference>
<evidence type="ECO:0000256" key="1">
    <source>
        <dbReference type="ARBA" id="ARBA00001962"/>
    </source>
</evidence>
<protein>
    <submittedName>
        <fullName evidence="8">Aromatic ring-hydroxylating dioxygenase subunit alpha</fullName>
    </submittedName>
</protein>
<dbReference type="InterPro" id="IPR001663">
    <property type="entry name" value="Rng_hydr_dOase-A"/>
</dbReference>
<dbReference type="SUPFAM" id="SSF50022">
    <property type="entry name" value="ISP domain"/>
    <property type="match status" value="1"/>
</dbReference>
<dbReference type="Gene3D" id="2.102.10.10">
    <property type="entry name" value="Rieske [2Fe-2S] iron-sulphur domain"/>
    <property type="match status" value="1"/>
</dbReference>
<dbReference type="InterPro" id="IPR015879">
    <property type="entry name" value="Ring_hydroxy_dOase_asu_C_dom"/>
</dbReference>
<dbReference type="GO" id="GO:0005506">
    <property type="term" value="F:iron ion binding"/>
    <property type="evidence" value="ECO:0007669"/>
    <property type="project" value="InterPro"/>
</dbReference>
<sequence>MKEVQSESSQEFKDSWLTLDHGVRSGRYTDPEFTALEHEKMWRNAWQSAARLDEIPNVGDYTVYEIGHESALVVRVDDETIKAYHNFCPHRGTALGEGTGNFEKSRIICPFHGWRWDTAGSCQFIMEQNQFRDGQLAKSDANLKEIHHQVFAGFIFVNFSRTPEPFEVFIAPVKQLIEDLAIEHMRPIWWKRVVAPANWKVALEAFLEGYHVPATHPQLEKPGADFLYGDDVSGSQHFAHHDHLYEAFDNGHGRFLGGEKTPMAGHTTNPESAIDAMADRLNLLVEGMDAMILKEDVALVRSFKDKEIPEDSSIGKEYVKGLYANAAVEGRPMPKLEKSVLDQWGGEVFVYPNLLILPQAGNCMMYRIRPNGFDPDSCIFEIYSTKTYGENAEVPKAVVKEMDDVTDPEQFLQIPRQDFGNIPRMQKGLHTSGCKQIWFANYYEKILLNFHQQLDRDLQR</sequence>
<dbReference type="Pfam" id="PF00848">
    <property type="entry name" value="Ring_hydroxyl_A"/>
    <property type="match status" value="1"/>
</dbReference>
<dbReference type="SUPFAM" id="SSF55961">
    <property type="entry name" value="Bet v1-like"/>
    <property type="match status" value="1"/>
</dbReference>
<reference evidence="9" key="1">
    <citation type="journal article" date="2019" name="Int. J. Syst. Evol. Microbiol.">
        <title>The Global Catalogue of Microorganisms (GCM) 10K type strain sequencing project: providing services to taxonomists for standard genome sequencing and annotation.</title>
        <authorList>
            <consortium name="The Broad Institute Genomics Platform"/>
            <consortium name="The Broad Institute Genome Sequencing Center for Infectious Disease"/>
            <person name="Wu L."/>
            <person name="Ma J."/>
        </authorList>
    </citation>
    <scope>NUCLEOTIDE SEQUENCE [LARGE SCALE GENOMIC DNA]</scope>
    <source>
        <strain evidence="9">JCM 19134</strain>
    </source>
</reference>
<keyword evidence="9" id="KW-1185">Reference proteome</keyword>
<dbReference type="AlphaFoldDB" id="A0AAV3TY24"/>
<dbReference type="PANTHER" id="PTHR43756:SF5">
    <property type="entry name" value="CHOLINE MONOOXYGENASE, CHLOROPLASTIC"/>
    <property type="match status" value="1"/>
</dbReference>
<dbReference type="PROSITE" id="PS51296">
    <property type="entry name" value="RIESKE"/>
    <property type="match status" value="1"/>
</dbReference>
<dbReference type="PRINTS" id="PR00090">
    <property type="entry name" value="RNGDIOXGNASE"/>
</dbReference>
<dbReference type="Pfam" id="PF00355">
    <property type="entry name" value="Rieske"/>
    <property type="match status" value="1"/>
</dbReference>
<dbReference type="Gene3D" id="3.90.380.10">
    <property type="entry name" value="Naphthalene 1,2-dioxygenase Alpha Subunit, Chain A, domain 1"/>
    <property type="match status" value="1"/>
</dbReference>
<dbReference type="GO" id="GO:0051213">
    <property type="term" value="F:dioxygenase activity"/>
    <property type="evidence" value="ECO:0007669"/>
    <property type="project" value="UniProtKB-KW"/>
</dbReference>
<dbReference type="InterPro" id="IPR036922">
    <property type="entry name" value="Rieske_2Fe-2S_sf"/>
</dbReference>